<proteinExistence type="predicted"/>
<evidence type="ECO:0000313" key="2">
    <source>
        <dbReference type="Proteomes" id="UP001057402"/>
    </source>
</evidence>
<name>A0ACB9RKF5_9MYRT</name>
<accession>A0ACB9RKF5</accession>
<organism evidence="1 2">
    <name type="scientific">Melastoma candidum</name>
    <dbReference type="NCBI Taxonomy" id="119954"/>
    <lineage>
        <taxon>Eukaryota</taxon>
        <taxon>Viridiplantae</taxon>
        <taxon>Streptophyta</taxon>
        <taxon>Embryophyta</taxon>
        <taxon>Tracheophyta</taxon>
        <taxon>Spermatophyta</taxon>
        <taxon>Magnoliopsida</taxon>
        <taxon>eudicotyledons</taxon>
        <taxon>Gunneridae</taxon>
        <taxon>Pentapetalae</taxon>
        <taxon>rosids</taxon>
        <taxon>malvids</taxon>
        <taxon>Myrtales</taxon>
        <taxon>Melastomataceae</taxon>
        <taxon>Melastomatoideae</taxon>
        <taxon>Melastomateae</taxon>
        <taxon>Melastoma</taxon>
    </lineage>
</organism>
<keyword evidence="2" id="KW-1185">Reference proteome</keyword>
<comment type="caution">
    <text evidence="1">The sequence shown here is derived from an EMBL/GenBank/DDBJ whole genome shotgun (WGS) entry which is preliminary data.</text>
</comment>
<sequence length="346" mass="38931">MDESSATFKTVQELVAGGGDVPDKYVHKDVPVASSDPIPLVDIPVIDLSLLLSPSSPSSGDELDKLRSALATWGCFQAVNHGMSASFLDRVREIARGFFHLPAEEKRRYTRAAGNMEGYGTDIILFEEQVLDWTDRLYLTIHPEDQRKLKVWPEKPECFRDVLHEYSTRLTVVLQIMLRAMALSLQLEEGCFVDQLGEPTMFARFNYYPRCPKPDAVLGLKPHADGSALTFVLADKEVEGLQFQREGKWVGIRIIPEALVVNVGDQVEVMSNGVFKSPMHRATTNPDRDRLSIAVFCCPSSEKEIGPINKLVSEATPRLYKCIKNYPETYFQYYQSGRKPIEAVKI</sequence>
<dbReference type="EMBL" id="CM042882">
    <property type="protein sequence ID" value="KAI4379512.1"/>
    <property type="molecule type" value="Genomic_DNA"/>
</dbReference>
<reference evidence="2" key="1">
    <citation type="journal article" date="2023" name="Front. Plant Sci.">
        <title>Chromosomal-level genome assembly of Melastoma candidum provides insights into trichome evolution.</title>
        <authorList>
            <person name="Zhong Y."/>
            <person name="Wu W."/>
            <person name="Sun C."/>
            <person name="Zou P."/>
            <person name="Liu Y."/>
            <person name="Dai S."/>
            <person name="Zhou R."/>
        </authorList>
    </citation>
    <scope>NUCLEOTIDE SEQUENCE [LARGE SCALE GENOMIC DNA]</scope>
</reference>
<dbReference type="Proteomes" id="UP001057402">
    <property type="component" value="Chromosome 3"/>
</dbReference>
<gene>
    <name evidence="1" type="ORF">MLD38_005795</name>
</gene>
<protein>
    <submittedName>
        <fullName evidence="1">Uncharacterized protein</fullName>
    </submittedName>
</protein>
<evidence type="ECO:0000313" key="1">
    <source>
        <dbReference type="EMBL" id="KAI4379512.1"/>
    </source>
</evidence>